<comment type="caution">
    <text evidence="1">The sequence shown here is derived from an EMBL/GenBank/DDBJ whole genome shotgun (WGS) entry which is preliminary data.</text>
</comment>
<organism evidence="1 2">
    <name type="scientific">Lactuca virosa</name>
    <dbReference type="NCBI Taxonomy" id="75947"/>
    <lineage>
        <taxon>Eukaryota</taxon>
        <taxon>Viridiplantae</taxon>
        <taxon>Streptophyta</taxon>
        <taxon>Embryophyta</taxon>
        <taxon>Tracheophyta</taxon>
        <taxon>Spermatophyta</taxon>
        <taxon>Magnoliopsida</taxon>
        <taxon>eudicotyledons</taxon>
        <taxon>Gunneridae</taxon>
        <taxon>Pentapetalae</taxon>
        <taxon>asterids</taxon>
        <taxon>campanulids</taxon>
        <taxon>Asterales</taxon>
        <taxon>Asteraceae</taxon>
        <taxon>Cichorioideae</taxon>
        <taxon>Cichorieae</taxon>
        <taxon>Lactucinae</taxon>
        <taxon>Lactuca</taxon>
    </lineage>
</organism>
<accession>A0AAU9MQ24</accession>
<reference evidence="1 2" key="1">
    <citation type="submission" date="2022-01" db="EMBL/GenBank/DDBJ databases">
        <authorList>
            <person name="Xiong W."/>
            <person name="Schranz E."/>
        </authorList>
    </citation>
    <scope>NUCLEOTIDE SEQUENCE [LARGE SCALE GENOMIC DNA]</scope>
</reference>
<evidence type="ECO:0000313" key="1">
    <source>
        <dbReference type="EMBL" id="CAH1428667.1"/>
    </source>
</evidence>
<sequence>MALNEAIEKAYVDNLVDYAEVNRKEPVNNGMLLLLPKEELEDETSPITPSTKCRGSRMWKHLQLQPSYCAPIHSRFLEILGNRDACRWISV</sequence>
<name>A0AAU9MQ24_9ASTR</name>
<dbReference type="AlphaFoldDB" id="A0AAU9MQ24"/>
<keyword evidence="2" id="KW-1185">Reference proteome</keyword>
<dbReference type="Proteomes" id="UP001157418">
    <property type="component" value="Unassembled WGS sequence"/>
</dbReference>
<protein>
    <submittedName>
        <fullName evidence="1">Uncharacterized protein</fullName>
    </submittedName>
</protein>
<gene>
    <name evidence="1" type="ORF">LVIROSA_LOCUS15582</name>
</gene>
<evidence type="ECO:0000313" key="2">
    <source>
        <dbReference type="Proteomes" id="UP001157418"/>
    </source>
</evidence>
<proteinExistence type="predicted"/>
<dbReference type="EMBL" id="CAKMRJ010002223">
    <property type="protein sequence ID" value="CAH1428667.1"/>
    <property type="molecule type" value="Genomic_DNA"/>
</dbReference>